<evidence type="ECO:0000313" key="3">
    <source>
        <dbReference type="Proteomes" id="UP000479000"/>
    </source>
</evidence>
<protein>
    <submittedName>
        <fullName evidence="2">Uncharacterized protein</fullName>
    </submittedName>
</protein>
<feature type="region of interest" description="Disordered" evidence="1">
    <location>
        <begin position="41"/>
        <end position="68"/>
    </location>
</feature>
<accession>A0A6H5HPJ9</accession>
<name>A0A6H5HPJ9_9HEMI</name>
<feature type="region of interest" description="Disordered" evidence="1">
    <location>
        <begin position="203"/>
        <end position="266"/>
    </location>
</feature>
<organism evidence="2 3">
    <name type="scientific">Nesidiocoris tenuis</name>
    <dbReference type="NCBI Taxonomy" id="355587"/>
    <lineage>
        <taxon>Eukaryota</taxon>
        <taxon>Metazoa</taxon>
        <taxon>Ecdysozoa</taxon>
        <taxon>Arthropoda</taxon>
        <taxon>Hexapoda</taxon>
        <taxon>Insecta</taxon>
        <taxon>Pterygota</taxon>
        <taxon>Neoptera</taxon>
        <taxon>Paraneoptera</taxon>
        <taxon>Hemiptera</taxon>
        <taxon>Heteroptera</taxon>
        <taxon>Panheteroptera</taxon>
        <taxon>Cimicomorpha</taxon>
        <taxon>Miridae</taxon>
        <taxon>Dicyphina</taxon>
        <taxon>Nesidiocoris</taxon>
    </lineage>
</organism>
<evidence type="ECO:0000256" key="1">
    <source>
        <dbReference type="SAM" id="MobiDB-lite"/>
    </source>
</evidence>
<evidence type="ECO:0000313" key="2">
    <source>
        <dbReference type="EMBL" id="CAB0016461.1"/>
    </source>
</evidence>
<keyword evidence="3" id="KW-1185">Reference proteome</keyword>
<dbReference type="AlphaFoldDB" id="A0A6H5HPJ9"/>
<sequence length="266" mass="29109">MSLLISEVNLKIIFGFYHFSSLHSFNPTWMLHIFNNRAGAGGRAGGGTRPPSSWGPPKSSQSASRPSCADSIFPVTARFPSSGFPRNMNDCRAFGSPAKSRPPSAGADSGSDDEEIILIDPDLIIFTSYLKFILFILTGHARGKTGRDRAAKRWYAERWNGRAARAWRRSPIGRTRTATRLLTPPNSIFGENELDTPIDRFFNSRSHGNTAKEIEPTGEEGDGEETAPLNVFPFDPAGTTNYRILSSHADQQPSAPGLLQNVPSQS</sequence>
<gene>
    <name evidence="2" type="ORF">NTEN_LOCUS20636</name>
</gene>
<feature type="region of interest" description="Disordered" evidence="1">
    <location>
        <begin position="93"/>
        <end position="112"/>
    </location>
</feature>
<proteinExistence type="predicted"/>
<feature type="compositionally biased region" description="Polar residues" evidence="1">
    <location>
        <begin position="238"/>
        <end position="254"/>
    </location>
</feature>
<dbReference type="Proteomes" id="UP000479000">
    <property type="component" value="Unassembled WGS sequence"/>
</dbReference>
<reference evidence="2 3" key="1">
    <citation type="submission" date="2020-02" db="EMBL/GenBank/DDBJ databases">
        <authorList>
            <person name="Ferguson B K."/>
        </authorList>
    </citation>
    <scope>NUCLEOTIDE SEQUENCE [LARGE SCALE GENOMIC DNA]</scope>
</reference>
<feature type="compositionally biased region" description="Acidic residues" evidence="1">
    <location>
        <begin position="216"/>
        <end position="225"/>
    </location>
</feature>
<dbReference type="EMBL" id="CADCXU010030359">
    <property type="protein sequence ID" value="CAB0016461.1"/>
    <property type="molecule type" value="Genomic_DNA"/>
</dbReference>